<protein>
    <submittedName>
        <fullName evidence="1">Putative hydrolase of the HAD superfamily</fullName>
    </submittedName>
</protein>
<evidence type="ECO:0000313" key="2">
    <source>
        <dbReference type="Proteomes" id="UP000184241"/>
    </source>
</evidence>
<dbReference type="Gene3D" id="3.40.50.1000">
    <property type="entry name" value="HAD superfamily/HAD-like"/>
    <property type="match status" value="1"/>
</dbReference>
<evidence type="ECO:0000313" key="1">
    <source>
        <dbReference type="EMBL" id="SHH78904.1"/>
    </source>
</evidence>
<dbReference type="NCBIfam" id="TIGR01509">
    <property type="entry name" value="HAD-SF-IA-v3"/>
    <property type="match status" value="1"/>
</dbReference>
<accession>A0A1M5VV88</accession>
<gene>
    <name evidence="1" type="ORF">SAMN02745941_00798</name>
</gene>
<dbReference type="InterPro" id="IPR006439">
    <property type="entry name" value="HAD-SF_hydro_IA"/>
</dbReference>
<dbReference type="RefSeq" id="WP_073016970.1">
    <property type="nucleotide sequence ID" value="NZ_FQXU01000004.1"/>
</dbReference>
<organism evidence="1 2">
    <name type="scientific">Clostridium intestinale DSM 6191</name>
    <dbReference type="NCBI Taxonomy" id="1121320"/>
    <lineage>
        <taxon>Bacteria</taxon>
        <taxon>Bacillati</taxon>
        <taxon>Bacillota</taxon>
        <taxon>Clostridia</taxon>
        <taxon>Eubacteriales</taxon>
        <taxon>Clostridiaceae</taxon>
        <taxon>Clostridium</taxon>
    </lineage>
</organism>
<dbReference type="AlphaFoldDB" id="A0A1M5VV88"/>
<dbReference type="PANTHER" id="PTHR43611:SF3">
    <property type="entry name" value="FLAVIN MONONUCLEOTIDE HYDROLASE 1, CHLOROPLATIC"/>
    <property type="match status" value="1"/>
</dbReference>
<dbReference type="SFLD" id="SFLDG01129">
    <property type="entry name" value="C1.5:_HAD__Beta-PGM__Phosphata"/>
    <property type="match status" value="1"/>
</dbReference>
<sequence>MIKNIVFDLGNVLLDFNPLDYLKAKGIEDSVKCKEIFNEIFKSEEWLMLDRGTITEEEAVRVLCERSKGNSELIKLAMDNWYDILTPIDGTVKVLEEMSNAGYNLYVLSNFHLLAYENVTKRYPFFNYFHGGVISYKENVIKPEEEIYIRLIKRYNIIPEETIFIDDTLENVEAAKVFGINGIVFKSPNNLREEFKRYKINI</sequence>
<dbReference type="InterPro" id="IPR023214">
    <property type="entry name" value="HAD_sf"/>
</dbReference>
<proteinExistence type="predicted"/>
<dbReference type="SFLD" id="SFLDS00003">
    <property type="entry name" value="Haloacid_Dehalogenase"/>
    <property type="match status" value="1"/>
</dbReference>
<dbReference type="InterPro" id="IPR036412">
    <property type="entry name" value="HAD-like_sf"/>
</dbReference>
<dbReference type="InterPro" id="IPR023198">
    <property type="entry name" value="PGP-like_dom2"/>
</dbReference>
<dbReference type="Proteomes" id="UP000184241">
    <property type="component" value="Unassembled WGS sequence"/>
</dbReference>
<keyword evidence="1" id="KW-0378">Hydrolase</keyword>
<dbReference type="EMBL" id="FQXU01000004">
    <property type="protein sequence ID" value="SHH78904.1"/>
    <property type="molecule type" value="Genomic_DNA"/>
</dbReference>
<dbReference type="SUPFAM" id="SSF56784">
    <property type="entry name" value="HAD-like"/>
    <property type="match status" value="1"/>
</dbReference>
<dbReference type="Pfam" id="PF00702">
    <property type="entry name" value="Hydrolase"/>
    <property type="match status" value="1"/>
</dbReference>
<dbReference type="PANTHER" id="PTHR43611">
    <property type="entry name" value="ALPHA-D-GLUCOSE 1-PHOSPHATE PHOSPHATASE"/>
    <property type="match status" value="1"/>
</dbReference>
<dbReference type="GO" id="GO:0016787">
    <property type="term" value="F:hydrolase activity"/>
    <property type="evidence" value="ECO:0007669"/>
    <property type="project" value="UniProtKB-KW"/>
</dbReference>
<dbReference type="CDD" id="cd02603">
    <property type="entry name" value="HAD_sEH-N_like"/>
    <property type="match status" value="1"/>
</dbReference>
<name>A0A1M5VV88_9CLOT</name>
<dbReference type="Gene3D" id="1.10.150.240">
    <property type="entry name" value="Putative phosphatase, domain 2"/>
    <property type="match status" value="1"/>
</dbReference>
<reference evidence="1 2" key="1">
    <citation type="submission" date="2016-11" db="EMBL/GenBank/DDBJ databases">
        <authorList>
            <person name="Jaros S."/>
            <person name="Januszkiewicz K."/>
            <person name="Wedrychowicz H."/>
        </authorList>
    </citation>
    <scope>NUCLEOTIDE SEQUENCE [LARGE SCALE GENOMIC DNA]</scope>
    <source>
        <strain evidence="1 2">DSM 6191</strain>
    </source>
</reference>